<evidence type="ECO:0000313" key="3">
    <source>
        <dbReference type="EMBL" id="KAF2893723.1"/>
    </source>
</evidence>
<keyword evidence="4" id="KW-1185">Reference proteome</keyword>
<dbReference type="EMBL" id="VTPC01007706">
    <property type="protein sequence ID" value="KAF2893723.1"/>
    <property type="molecule type" value="Genomic_DNA"/>
</dbReference>
<dbReference type="InterPro" id="IPR021109">
    <property type="entry name" value="Peptidase_aspartic_dom_sf"/>
</dbReference>
<dbReference type="PANTHER" id="PTHR47331">
    <property type="entry name" value="PHD-TYPE DOMAIN-CONTAINING PROTEIN"/>
    <property type="match status" value="1"/>
</dbReference>
<reference evidence="3" key="1">
    <citation type="submission" date="2019-08" db="EMBL/GenBank/DDBJ databases">
        <title>The genome of the North American firefly Photinus pyralis.</title>
        <authorList>
            <consortium name="Photinus pyralis genome working group"/>
            <person name="Fallon T.R."/>
            <person name="Sander Lower S.E."/>
            <person name="Weng J.-K."/>
        </authorList>
    </citation>
    <scope>NUCLEOTIDE SEQUENCE</scope>
    <source>
        <strain evidence="3">TRF0915ILg1</strain>
        <tissue evidence="3">Whole body</tissue>
    </source>
</reference>
<evidence type="ECO:0000256" key="1">
    <source>
        <dbReference type="SAM" id="MobiDB-lite"/>
    </source>
</evidence>
<dbReference type="InterPro" id="IPR040676">
    <property type="entry name" value="DUF5641"/>
</dbReference>
<dbReference type="Pfam" id="PF18701">
    <property type="entry name" value="DUF5641"/>
    <property type="match status" value="1"/>
</dbReference>
<gene>
    <name evidence="3" type="ORF">ILUMI_12452</name>
</gene>
<name>A0A8K0CU45_IGNLU</name>
<evidence type="ECO:0000259" key="2">
    <source>
        <dbReference type="Pfam" id="PF18701"/>
    </source>
</evidence>
<protein>
    <recommendedName>
        <fullName evidence="2">DUF5641 domain-containing protein</fullName>
    </recommendedName>
</protein>
<feature type="domain" description="DUF5641" evidence="2">
    <location>
        <begin position="826"/>
        <end position="909"/>
    </location>
</feature>
<comment type="caution">
    <text evidence="3">The sequence shown here is derived from an EMBL/GenBank/DDBJ whole genome shotgun (WGS) entry which is preliminary data.</text>
</comment>
<proteinExistence type="predicted"/>
<feature type="region of interest" description="Disordered" evidence="1">
    <location>
        <begin position="286"/>
        <end position="306"/>
    </location>
</feature>
<dbReference type="OrthoDB" id="6769745at2759"/>
<dbReference type="Proteomes" id="UP000801492">
    <property type="component" value="Unassembled WGS sequence"/>
</dbReference>
<accession>A0A8K0CU45</accession>
<organism evidence="3 4">
    <name type="scientific">Ignelater luminosus</name>
    <name type="common">Cucubano</name>
    <name type="synonym">Pyrophorus luminosus</name>
    <dbReference type="NCBI Taxonomy" id="2038154"/>
    <lineage>
        <taxon>Eukaryota</taxon>
        <taxon>Metazoa</taxon>
        <taxon>Ecdysozoa</taxon>
        <taxon>Arthropoda</taxon>
        <taxon>Hexapoda</taxon>
        <taxon>Insecta</taxon>
        <taxon>Pterygota</taxon>
        <taxon>Neoptera</taxon>
        <taxon>Endopterygota</taxon>
        <taxon>Coleoptera</taxon>
        <taxon>Polyphaga</taxon>
        <taxon>Elateriformia</taxon>
        <taxon>Elateroidea</taxon>
        <taxon>Elateridae</taxon>
        <taxon>Agrypninae</taxon>
        <taxon>Pyrophorini</taxon>
        <taxon>Ignelater</taxon>
    </lineage>
</organism>
<evidence type="ECO:0000313" key="4">
    <source>
        <dbReference type="Proteomes" id="UP000801492"/>
    </source>
</evidence>
<feature type="non-terminal residue" evidence="3">
    <location>
        <position position="1"/>
    </location>
</feature>
<dbReference type="AlphaFoldDB" id="A0A8K0CU45"/>
<dbReference type="CDD" id="cd00303">
    <property type="entry name" value="retropepsin_like"/>
    <property type="match status" value="1"/>
</dbReference>
<sequence>MAQTSNESDSFELNADTYEVIKRSAAFKKLTIKRGQLRGELTHFFNFVAEFNAKEKSIAQLKSRTSTIQPVLQDFDKTQAEIDDVLFIHDESAFDHELAQSVRESFENKFHEANDQANEIIHANAQANVSVCSDPSSNLSRPAAFDPYTKREWENPSKDMDASTFDEFIKFLAQRCKILESSAKHFDARSNCTKKNDSKTFLCSNINNKPMQSPKHKDTHCPFCKSVHAIYHCEKFKNLSVRARYDEIIRLKLCLNCLRFKHTNANCKSSGCKTCGKRHNTLLHRDSQKSAASQTNRETQGQETNSVEQISQINNHISLSQNLLHPRNRIYPLLPTALVNVYDQSNQPIVCKVLLDSGSQSYFVTYNLVKRLGLKLEPVDIPVSGINHIKTNINRMVNIDISSRYTNFKRNLTFLVVPSITEYIPFTHFNASGFNVPSGLPLADPNFYLSSAIDMLIGCDLFFELLFDGRIRLGKNMPFLQNTLLGWTVSGGISCVQNNNNSSVNVMPTSCLFTCETPIDFELQKFWVMEEIVPSRDTFLTKEELACEVHFAKTITQTSTGRFVLKMPLKPTYTQLGTTKEVAISRLLFMERKFLKDSNMKTEYTVFMSEYESLRHMTKVPCDFPESHWPSNSSIRSVTCELDSRELLEARMSTALTISVGIFTFNNIMNRCSKLTPLIRSAAYCLRFIKKMKALSKVRVQDSNNTNENYTTPDDSTETNYLTINKVEAAKIALLKIAQIQALPNELCCLQRNQEVSPSSSLKSLAPFLDSSGIMRVGGRLIHSNLSYDQKHQIIIPYSHPLTTLIINYKHRRSLHAGAQTTLSFYLRQQFWAKWSFDYLHNLQQRTKWQFSHNADLAIGAIVLLKEDNIPPLHWWLGRITAVHSGKDGVVRVVSVRTKTGVTKRALSK</sequence>
<dbReference type="Gene3D" id="2.40.70.10">
    <property type="entry name" value="Acid Proteases"/>
    <property type="match status" value="1"/>
</dbReference>
<feature type="compositionally biased region" description="Polar residues" evidence="1">
    <location>
        <begin position="289"/>
        <end position="306"/>
    </location>
</feature>
<dbReference type="PANTHER" id="PTHR47331:SF5">
    <property type="entry name" value="RIBONUCLEASE H"/>
    <property type="match status" value="1"/>
</dbReference>